<proteinExistence type="predicted"/>
<dbReference type="EMBL" id="MU853256">
    <property type="protein sequence ID" value="KAK4118935.1"/>
    <property type="molecule type" value="Genomic_DNA"/>
</dbReference>
<evidence type="ECO:0000313" key="1">
    <source>
        <dbReference type="EMBL" id="KAK4118935.1"/>
    </source>
</evidence>
<keyword evidence="2" id="KW-1185">Reference proteome</keyword>
<reference evidence="1" key="1">
    <citation type="journal article" date="2023" name="Mol. Phylogenet. Evol.">
        <title>Genome-scale phylogeny and comparative genomics of the fungal order Sordariales.</title>
        <authorList>
            <person name="Hensen N."/>
            <person name="Bonometti L."/>
            <person name="Westerberg I."/>
            <person name="Brannstrom I.O."/>
            <person name="Guillou S."/>
            <person name="Cros-Aarteil S."/>
            <person name="Calhoun S."/>
            <person name="Haridas S."/>
            <person name="Kuo A."/>
            <person name="Mondo S."/>
            <person name="Pangilinan J."/>
            <person name="Riley R."/>
            <person name="LaButti K."/>
            <person name="Andreopoulos B."/>
            <person name="Lipzen A."/>
            <person name="Chen C."/>
            <person name="Yan M."/>
            <person name="Daum C."/>
            <person name="Ng V."/>
            <person name="Clum A."/>
            <person name="Steindorff A."/>
            <person name="Ohm R.A."/>
            <person name="Martin F."/>
            <person name="Silar P."/>
            <person name="Natvig D.O."/>
            <person name="Lalanne C."/>
            <person name="Gautier V."/>
            <person name="Ament-Velasquez S.L."/>
            <person name="Kruys A."/>
            <person name="Hutchinson M.I."/>
            <person name="Powell A.J."/>
            <person name="Barry K."/>
            <person name="Miller A.N."/>
            <person name="Grigoriev I.V."/>
            <person name="Debuchy R."/>
            <person name="Gladieux P."/>
            <person name="Hiltunen Thoren M."/>
            <person name="Johannesson H."/>
        </authorList>
    </citation>
    <scope>NUCLEOTIDE SEQUENCE</scope>
    <source>
        <strain evidence="1">CBS 731.68</strain>
    </source>
</reference>
<protein>
    <submittedName>
        <fullName evidence="1">Uncharacterized protein</fullName>
    </submittedName>
</protein>
<reference evidence="1" key="2">
    <citation type="submission" date="2023-05" db="EMBL/GenBank/DDBJ databases">
        <authorList>
            <consortium name="Lawrence Berkeley National Laboratory"/>
            <person name="Steindorff A."/>
            <person name="Hensen N."/>
            <person name="Bonometti L."/>
            <person name="Westerberg I."/>
            <person name="Brannstrom I.O."/>
            <person name="Guillou S."/>
            <person name="Cros-Aarteil S."/>
            <person name="Calhoun S."/>
            <person name="Haridas S."/>
            <person name="Kuo A."/>
            <person name="Mondo S."/>
            <person name="Pangilinan J."/>
            <person name="Riley R."/>
            <person name="Labutti K."/>
            <person name="Andreopoulos B."/>
            <person name="Lipzen A."/>
            <person name="Chen C."/>
            <person name="Yanf M."/>
            <person name="Daum C."/>
            <person name="Ng V."/>
            <person name="Clum A."/>
            <person name="Ohm R."/>
            <person name="Martin F."/>
            <person name="Silar P."/>
            <person name="Natvig D."/>
            <person name="Lalanne C."/>
            <person name="Gautier V."/>
            <person name="Ament-Velasquez S.L."/>
            <person name="Kruys A."/>
            <person name="Hutchinson M.I."/>
            <person name="Powell A.J."/>
            <person name="Barry K."/>
            <person name="Miller A.N."/>
            <person name="Grigoriev I.V."/>
            <person name="Debuchy R."/>
            <person name="Gladieux P."/>
            <person name="Thoren M.H."/>
            <person name="Johannesson H."/>
        </authorList>
    </citation>
    <scope>NUCLEOTIDE SEQUENCE</scope>
    <source>
        <strain evidence="1">CBS 731.68</strain>
    </source>
</reference>
<organism evidence="1 2">
    <name type="scientific">Parathielavia appendiculata</name>
    <dbReference type="NCBI Taxonomy" id="2587402"/>
    <lineage>
        <taxon>Eukaryota</taxon>
        <taxon>Fungi</taxon>
        <taxon>Dikarya</taxon>
        <taxon>Ascomycota</taxon>
        <taxon>Pezizomycotina</taxon>
        <taxon>Sordariomycetes</taxon>
        <taxon>Sordariomycetidae</taxon>
        <taxon>Sordariales</taxon>
        <taxon>Chaetomiaceae</taxon>
        <taxon>Parathielavia</taxon>
    </lineage>
</organism>
<evidence type="ECO:0000313" key="2">
    <source>
        <dbReference type="Proteomes" id="UP001302602"/>
    </source>
</evidence>
<name>A0AAN6TQQ9_9PEZI</name>
<dbReference type="AlphaFoldDB" id="A0AAN6TQQ9"/>
<comment type="caution">
    <text evidence="1">The sequence shown here is derived from an EMBL/GenBank/DDBJ whole genome shotgun (WGS) entry which is preliminary data.</text>
</comment>
<accession>A0AAN6TQQ9</accession>
<dbReference type="GeneID" id="87830779"/>
<dbReference type="Proteomes" id="UP001302602">
    <property type="component" value="Unassembled WGS sequence"/>
</dbReference>
<gene>
    <name evidence="1" type="ORF">N657DRAFT_650728</name>
</gene>
<sequence>MEGAVPQAQWKVCRDCNVEQPIDQFLDRRGNGRIVRKCLDCRDKQRASVTIQLFPFHRSSSPS</sequence>
<dbReference type="RefSeq" id="XP_062642708.1">
    <property type="nucleotide sequence ID" value="XM_062794010.1"/>
</dbReference>